<evidence type="ECO:0000313" key="1">
    <source>
        <dbReference type="EMBL" id="SHF01633.1"/>
    </source>
</evidence>
<sequence length="127" mass="14506">MQEQHLFEYAVIRVVPKVEREEFMNVGVILYCKKQRYLQARIHLNEGRLQTFAPALDLAEITAYLEALLRITHGQKEGGPIAILDAAARFRWLTAVRSTVVQTSRIHPGFCAHLEDKLAKLLLDYCG</sequence>
<protein>
    <recommendedName>
        <fullName evidence="3">DUF3037 domain-containing protein</fullName>
    </recommendedName>
</protein>
<organism evidence="1 2">
    <name type="scientific">Cnuella takakiae</name>
    <dbReference type="NCBI Taxonomy" id="1302690"/>
    <lineage>
        <taxon>Bacteria</taxon>
        <taxon>Pseudomonadati</taxon>
        <taxon>Bacteroidota</taxon>
        <taxon>Chitinophagia</taxon>
        <taxon>Chitinophagales</taxon>
        <taxon>Chitinophagaceae</taxon>
        <taxon>Cnuella</taxon>
    </lineage>
</organism>
<dbReference type="Proteomes" id="UP000184368">
    <property type="component" value="Unassembled WGS sequence"/>
</dbReference>
<evidence type="ECO:0000313" key="2">
    <source>
        <dbReference type="Proteomes" id="UP000184368"/>
    </source>
</evidence>
<reference evidence="1 2" key="1">
    <citation type="submission" date="2016-11" db="EMBL/GenBank/DDBJ databases">
        <authorList>
            <person name="Jaros S."/>
            <person name="Januszkiewicz K."/>
            <person name="Wedrychowicz H."/>
        </authorList>
    </citation>
    <scope>NUCLEOTIDE SEQUENCE [LARGE SCALE GENOMIC DNA]</scope>
    <source>
        <strain evidence="1 2">DSM 26897</strain>
    </source>
</reference>
<keyword evidence="2" id="KW-1185">Reference proteome</keyword>
<gene>
    <name evidence="1" type="ORF">SAMN05444008_104181</name>
</gene>
<name>A0A1M4Y7T1_9BACT</name>
<dbReference type="OrthoDB" id="9803207at2"/>
<dbReference type="EMBL" id="FQUO01000004">
    <property type="protein sequence ID" value="SHF01633.1"/>
    <property type="molecule type" value="Genomic_DNA"/>
</dbReference>
<dbReference type="InterPro" id="IPR021398">
    <property type="entry name" value="DUF3037"/>
</dbReference>
<dbReference type="Pfam" id="PF11236">
    <property type="entry name" value="DUF3037"/>
    <property type="match status" value="1"/>
</dbReference>
<proteinExistence type="predicted"/>
<dbReference type="AlphaFoldDB" id="A0A1M4Y7T1"/>
<accession>A0A1M4Y7T1</accession>
<dbReference type="STRING" id="1302690.BUE76_15085"/>
<dbReference type="RefSeq" id="WP_073041341.1">
    <property type="nucleotide sequence ID" value="NZ_FQUO01000004.1"/>
</dbReference>
<evidence type="ECO:0008006" key="3">
    <source>
        <dbReference type="Google" id="ProtNLM"/>
    </source>
</evidence>